<evidence type="ECO:0000256" key="5">
    <source>
        <dbReference type="ARBA" id="ARBA00023273"/>
    </source>
</evidence>
<evidence type="ECO:0000313" key="9">
    <source>
        <dbReference type="Proteomes" id="UP001461498"/>
    </source>
</evidence>
<evidence type="ECO:0000256" key="6">
    <source>
        <dbReference type="SAM" id="Coils"/>
    </source>
</evidence>
<dbReference type="GO" id="GO:0060294">
    <property type="term" value="P:cilium movement involved in cell motility"/>
    <property type="evidence" value="ECO:0007669"/>
    <property type="project" value="InterPro"/>
</dbReference>
<keyword evidence="5" id="KW-0966">Cell projection</keyword>
<evidence type="ECO:0000256" key="4">
    <source>
        <dbReference type="ARBA" id="ARBA00023212"/>
    </source>
</evidence>
<dbReference type="PANTHER" id="PTHR13159">
    <property type="entry name" value="RADIAL SPOKEHEAD-RELATED"/>
    <property type="match status" value="1"/>
</dbReference>
<dbReference type="EMBL" id="JAPXFL010000012">
    <property type="protein sequence ID" value="KAK9498809.1"/>
    <property type="molecule type" value="Genomic_DNA"/>
</dbReference>
<evidence type="ECO:0000256" key="2">
    <source>
        <dbReference type="ARBA" id="ARBA00022490"/>
    </source>
</evidence>
<evidence type="ECO:0000256" key="3">
    <source>
        <dbReference type="ARBA" id="ARBA00023069"/>
    </source>
</evidence>
<name>A0AAW1CMQ6_9HEMI</name>
<dbReference type="AlphaFoldDB" id="A0AAW1CMQ6"/>
<dbReference type="GO" id="GO:0001534">
    <property type="term" value="C:radial spoke"/>
    <property type="evidence" value="ECO:0007669"/>
    <property type="project" value="InterPro"/>
</dbReference>
<accession>A0AAW1CMQ6</accession>
<dbReference type="PANTHER" id="PTHR13159:SF0">
    <property type="entry name" value="RADIAL SPOKE HEAD 6 HOMOLOG A"/>
    <property type="match status" value="1"/>
</dbReference>
<proteinExistence type="predicted"/>
<dbReference type="Pfam" id="PF04712">
    <property type="entry name" value="Radial_spoke"/>
    <property type="match status" value="1"/>
</dbReference>
<evidence type="ECO:0000256" key="7">
    <source>
        <dbReference type="SAM" id="MobiDB-lite"/>
    </source>
</evidence>
<keyword evidence="4" id="KW-0206">Cytoskeleton</keyword>
<feature type="region of interest" description="Disordered" evidence="7">
    <location>
        <begin position="370"/>
        <end position="391"/>
    </location>
</feature>
<reference evidence="8 9" key="1">
    <citation type="submission" date="2022-12" db="EMBL/GenBank/DDBJ databases">
        <title>Chromosome-level genome assembly of true bugs.</title>
        <authorList>
            <person name="Ma L."/>
            <person name="Li H."/>
        </authorList>
    </citation>
    <scope>NUCLEOTIDE SEQUENCE [LARGE SCALE GENOMIC DNA]</scope>
    <source>
        <strain evidence="8">Lab_2022b</strain>
    </source>
</reference>
<evidence type="ECO:0000256" key="1">
    <source>
        <dbReference type="ARBA" id="ARBA00004430"/>
    </source>
</evidence>
<keyword evidence="2" id="KW-0963">Cytoplasm</keyword>
<keyword evidence="9" id="KW-1185">Reference proteome</keyword>
<organism evidence="8 9">
    <name type="scientific">Rhynocoris fuscipes</name>
    <dbReference type="NCBI Taxonomy" id="488301"/>
    <lineage>
        <taxon>Eukaryota</taxon>
        <taxon>Metazoa</taxon>
        <taxon>Ecdysozoa</taxon>
        <taxon>Arthropoda</taxon>
        <taxon>Hexapoda</taxon>
        <taxon>Insecta</taxon>
        <taxon>Pterygota</taxon>
        <taxon>Neoptera</taxon>
        <taxon>Paraneoptera</taxon>
        <taxon>Hemiptera</taxon>
        <taxon>Heteroptera</taxon>
        <taxon>Panheteroptera</taxon>
        <taxon>Cimicomorpha</taxon>
        <taxon>Reduviidae</taxon>
        <taxon>Harpactorinae</taxon>
        <taxon>Harpactorini</taxon>
        <taxon>Rhynocoris</taxon>
    </lineage>
</organism>
<gene>
    <name evidence="8" type="ORF">O3M35_003366</name>
</gene>
<keyword evidence="6" id="KW-0175">Coiled coil</keyword>
<evidence type="ECO:0000313" key="8">
    <source>
        <dbReference type="EMBL" id="KAK9498809.1"/>
    </source>
</evidence>
<keyword evidence="3" id="KW-0969">Cilium</keyword>
<comment type="subcellular location">
    <subcellularLocation>
        <location evidence="1">Cytoplasm</location>
        <location evidence="1">Cytoskeleton</location>
        <location evidence="1">Cilium axoneme</location>
    </subcellularLocation>
</comment>
<dbReference type="Proteomes" id="UP001461498">
    <property type="component" value="Unassembled WGS sequence"/>
</dbReference>
<dbReference type="GO" id="GO:0035082">
    <property type="term" value="P:axoneme assembly"/>
    <property type="evidence" value="ECO:0007669"/>
    <property type="project" value="TreeGrafter"/>
</dbReference>
<dbReference type="InterPro" id="IPR006802">
    <property type="entry name" value="Radial_spoke"/>
</dbReference>
<comment type="caution">
    <text evidence="8">The sequence shown here is derived from an EMBL/GenBank/DDBJ whole genome shotgun (WGS) entry which is preliminary data.</text>
</comment>
<sequence length="519" mass="59605">MKNPKLILMENIKDVLYNLITDRPANVIDYFEEYVRYVLTKDDKIPEYVNIFSHYLKAETLHDHVVNWITSKDEPAPIMEGEGAELKREYVFQSKMEYFEDCGIALTKIEVFGVSCAILTLKELLKNENIKFWGKIYGLYKNYYIIEVDVNKEMLQEAVLEEKERKAAMAEEEEERIAEEVEEEYNPDIKWHKIFKLADYIKPPIPKSKYTPPKFAPKEKFGTGTNRKVYYVSNMPADGYIKLPDVTPIQIVRARQIKRFFTGVLDEQVDTAPPFPGNESNLLRAQIARISAGTQVSPLGFYSFDTTEGGMDEEEGGGEMDFSLSKPGYTINPDFEPIPLQDLVDPSMAFWVHHTNHILPQGRIKWIDPTIDPNKPKPEGESFDDEEHPEPEVGPPILTAVSDDMSLESIPPWTTRLTMDLAPSFGVGAVRSNLWLGAFAYSQHNDIDFDNIYIGWGMKHNAHSFTPVPYFIPQDEYEIGPEVLEITDPTPEEEDYEEILYQMALAEKRLKEKAEGEEE</sequence>
<feature type="coiled-coil region" evidence="6">
    <location>
        <begin position="151"/>
        <end position="183"/>
    </location>
</feature>
<protein>
    <submittedName>
        <fullName evidence="8">Uncharacterized protein</fullName>
    </submittedName>
</protein>